<name>M1KB47_ENCCN</name>
<evidence type="ECO:0000256" key="1">
    <source>
        <dbReference type="ARBA" id="ARBA00010346"/>
    </source>
</evidence>
<feature type="transmembrane region" description="Helical" evidence="2">
    <location>
        <begin position="26"/>
        <end position="43"/>
    </location>
</feature>
<feature type="transmembrane region" description="Helical" evidence="2">
    <location>
        <begin position="63"/>
        <end position="82"/>
    </location>
</feature>
<reference evidence="3" key="1">
    <citation type="journal article" date="2013" name="Eukaryot. Cell">
        <title>Extremely Reduced Levels of Heterozygosity in the Vertebrate Pathogen Encephalitozoon cuniculi.</title>
        <authorList>
            <person name="Selman M."/>
            <person name="Sak B."/>
            <person name="Kvac M."/>
            <person name="Farinelli L."/>
            <person name="Weiss L.M."/>
            <person name="Corradi N."/>
        </authorList>
    </citation>
    <scope>NUCLEOTIDE SEQUENCE</scope>
</reference>
<sequence length="266" mass="29421">MNANSDKPLEANQEISEAKRKKIPNSFLACMSIISSLFVYSISEENEIKSSLALRFIVTSSTFSYVIFSFSSCLHANLMLWKSDIKESSVTQKILYFLVNIISVVLIVASLLSIVGIPINSWTYTKGPLTALFPSLVLFDYLASSLLNSALGAVSLTDSNNHLDLVLLLLSSFLITSREWDNDFECSLYLSIASSIILLIMSLEDEDALPSTEEPSFVARTKVVIFTIVLLLVAIIHVFLGCISIGIIVDAIKKGLFSMHNTNKRY</sequence>
<feature type="transmembrane region" description="Helical" evidence="2">
    <location>
        <begin position="186"/>
        <end position="203"/>
    </location>
</feature>
<dbReference type="VEuPathDB" id="MicrosporidiaDB:M970_030050"/>
<evidence type="ECO:0000256" key="2">
    <source>
        <dbReference type="SAM" id="Phobius"/>
    </source>
</evidence>
<organism evidence="3">
    <name type="scientific">Encephalitozoon cuniculi</name>
    <name type="common">Microsporidian parasite</name>
    <dbReference type="NCBI Taxonomy" id="6035"/>
    <lineage>
        <taxon>Eukaryota</taxon>
        <taxon>Fungi</taxon>
        <taxon>Fungi incertae sedis</taxon>
        <taxon>Microsporidia</taxon>
        <taxon>Unikaryonidae</taxon>
        <taxon>Encephalitozoon</taxon>
    </lineage>
</organism>
<evidence type="ECO:0000313" key="3">
    <source>
        <dbReference type="EMBL" id="AGE96567.1"/>
    </source>
</evidence>
<dbReference type="EMBL" id="KC513623">
    <property type="protein sequence ID" value="AGE96567.1"/>
    <property type="molecule type" value="Genomic_DNA"/>
</dbReference>
<keyword evidence="2" id="KW-1133">Transmembrane helix</keyword>
<dbReference type="AlphaFoldDB" id="M1KB47"/>
<dbReference type="VEuPathDB" id="MicrosporidiaDB:AEWR_030050"/>
<keyword evidence="2" id="KW-0472">Membrane</keyword>
<dbReference type="VEuPathDB" id="MicrosporidiaDB:AEWD_030050"/>
<dbReference type="Pfam" id="PF09591">
    <property type="entry name" value="DUF2463"/>
    <property type="match status" value="1"/>
</dbReference>
<keyword evidence="2" id="KW-0812">Transmembrane</keyword>
<gene>
    <name evidence="3" type="ORF">ECU03_0130</name>
</gene>
<feature type="transmembrane region" description="Helical" evidence="2">
    <location>
        <begin position="131"/>
        <end position="154"/>
    </location>
</feature>
<proteinExistence type="inferred from homology"/>
<comment type="similarity">
    <text evidence="1">Belongs to the UPF0328 family.</text>
</comment>
<feature type="transmembrane region" description="Helical" evidence="2">
    <location>
        <begin position="223"/>
        <end position="249"/>
    </location>
</feature>
<dbReference type="VEuPathDB" id="MicrosporidiaDB:ECU03_0130"/>
<accession>M1KB47</accession>
<dbReference type="InterPro" id="IPR019081">
    <property type="entry name" value="UPF0328"/>
</dbReference>
<dbReference type="VEuPathDB" id="MicrosporidiaDB:AEWQ_030050"/>
<protein>
    <submittedName>
        <fullName evidence="3">Uncharacterized protein</fullName>
    </submittedName>
</protein>
<feature type="transmembrane region" description="Helical" evidence="2">
    <location>
        <begin position="94"/>
        <end position="119"/>
    </location>
</feature>